<dbReference type="AlphaFoldDB" id="A0AAV2E0N9"/>
<dbReference type="GO" id="GO:0003677">
    <property type="term" value="F:DNA binding"/>
    <property type="evidence" value="ECO:0007669"/>
    <property type="project" value="InterPro"/>
</dbReference>
<name>A0AAV2E0N9_9ROSI</name>
<dbReference type="PANTHER" id="PTHR23272:SF184">
    <property type="entry name" value="OS03G0311250 PROTEIN"/>
    <property type="match status" value="1"/>
</dbReference>
<dbReference type="Proteomes" id="UP001497516">
    <property type="component" value="Chromosome 3"/>
</dbReference>
<dbReference type="EMBL" id="OZ034816">
    <property type="protein sequence ID" value="CAL1379481.1"/>
    <property type="molecule type" value="Genomic_DNA"/>
</dbReference>
<dbReference type="InterPro" id="IPR025525">
    <property type="entry name" value="hAT-like_transposase_RNase-H"/>
</dbReference>
<dbReference type="Pfam" id="PF14372">
    <property type="entry name" value="hAT-like_RNase-H"/>
    <property type="match status" value="1"/>
</dbReference>
<keyword evidence="3" id="KW-1185">Reference proteome</keyword>
<gene>
    <name evidence="2" type="ORF">LTRI10_LOCUS20998</name>
</gene>
<protein>
    <recommendedName>
        <fullName evidence="1">hAT-like transposase RNase-H fold domain-containing protein</fullName>
    </recommendedName>
</protein>
<dbReference type="PANTHER" id="PTHR23272">
    <property type="entry name" value="BED FINGER-RELATED"/>
    <property type="match status" value="1"/>
</dbReference>
<feature type="domain" description="hAT-like transposase RNase-H fold" evidence="1">
    <location>
        <begin position="1"/>
        <end position="70"/>
    </location>
</feature>
<evidence type="ECO:0000259" key="1">
    <source>
        <dbReference type="Pfam" id="PF14372"/>
    </source>
</evidence>
<sequence length="91" mass="10547">MVSKMKIKYEKYWGDVDKMNNLLYISTVMGPRYKLGFVDYALKRGYPEDGKRGRMAEDVNKATFALFAHYEQLWKSKQSKNASTSLAPIVE</sequence>
<accession>A0AAV2E0N9</accession>
<proteinExistence type="predicted"/>
<organism evidence="2 3">
    <name type="scientific">Linum trigynum</name>
    <dbReference type="NCBI Taxonomy" id="586398"/>
    <lineage>
        <taxon>Eukaryota</taxon>
        <taxon>Viridiplantae</taxon>
        <taxon>Streptophyta</taxon>
        <taxon>Embryophyta</taxon>
        <taxon>Tracheophyta</taxon>
        <taxon>Spermatophyta</taxon>
        <taxon>Magnoliopsida</taxon>
        <taxon>eudicotyledons</taxon>
        <taxon>Gunneridae</taxon>
        <taxon>Pentapetalae</taxon>
        <taxon>rosids</taxon>
        <taxon>fabids</taxon>
        <taxon>Malpighiales</taxon>
        <taxon>Linaceae</taxon>
        <taxon>Linum</taxon>
    </lineage>
</organism>
<evidence type="ECO:0000313" key="3">
    <source>
        <dbReference type="Proteomes" id="UP001497516"/>
    </source>
</evidence>
<evidence type="ECO:0000313" key="2">
    <source>
        <dbReference type="EMBL" id="CAL1379481.1"/>
    </source>
</evidence>
<reference evidence="2 3" key="1">
    <citation type="submission" date="2024-04" db="EMBL/GenBank/DDBJ databases">
        <authorList>
            <person name="Fracassetti M."/>
        </authorList>
    </citation>
    <scope>NUCLEOTIDE SEQUENCE [LARGE SCALE GENOMIC DNA]</scope>
</reference>